<dbReference type="PANTHER" id="PTHR43792:SF1">
    <property type="entry name" value="N-ACETYLTRANSFERASE DOMAIN-CONTAINING PROTEIN"/>
    <property type="match status" value="1"/>
</dbReference>
<dbReference type="Pfam" id="PF13302">
    <property type="entry name" value="Acetyltransf_3"/>
    <property type="match status" value="1"/>
</dbReference>
<dbReference type="InterPro" id="IPR000182">
    <property type="entry name" value="GNAT_dom"/>
</dbReference>
<sequence length="181" mass="20742">MLNTTFKPFPVLTTKRLTLRQLVTDDEQAIFTLRSDTEINKFLDRKIAGTLDDARQFINAVNDNIDKNVSIYWAITYSGESDLVGTICLFGFSDEIEQCEIGYELLTNFQRQGIMQEAADKVIDYAFNTIGVQKIEAFFHKDNQRSIKLLEGFSFRNSNVPDKTDPDVICYYLNNPNDKGK</sequence>
<dbReference type="InterPro" id="IPR051531">
    <property type="entry name" value="N-acetyltransferase"/>
</dbReference>
<evidence type="ECO:0000313" key="3">
    <source>
        <dbReference type="Proteomes" id="UP000326903"/>
    </source>
</evidence>
<reference evidence="2 3" key="1">
    <citation type="submission" date="2019-09" db="EMBL/GenBank/DDBJ databases">
        <title>Draft genome sequence of Ginsengibacter sp. BR5-29.</title>
        <authorList>
            <person name="Im W.-T."/>
        </authorList>
    </citation>
    <scope>NUCLEOTIDE SEQUENCE [LARGE SCALE GENOMIC DNA]</scope>
    <source>
        <strain evidence="2 3">BR5-29</strain>
    </source>
</reference>
<name>A0A5J5IMB9_9BACT</name>
<keyword evidence="3" id="KW-1185">Reference proteome</keyword>
<evidence type="ECO:0000313" key="2">
    <source>
        <dbReference type="EMBL" id="KAA9041227.1"/>
    </source>
</evidence>
<feature type="domain" description="N-acetyltransferase" evidence="1">
    <location>
        <begin position="17"/>
        <end position="176"/>
    </location>
</feature>
<gene>
    <name evidence="2" type="ORF">FW778_04110</name>
</gene>
<dbReference type="Proteomes" id="UP000326903">
    <property type="component" value="Unassembled WGS sequence"/>
</dbReference>
<dbReference type="InterPro" id="IPR016181">
    <property type="entry name" value="Acyl_CoA_acyltransferase"/>
</dbReference>
<organism evidence="2 3">
    <name type="scientific">Ginsengibacter hankyongi</name>
    <dbReference type="NCBI Taxonomy" id="2607284"/>
    <lineage>
        <taxon>Bacteria</taxon>
        <taxon>Pseudomonadati</taxon>
        <taxon>Bacteroidota</taxon>
        <taxon>Chitinophagia</taxon>
        <taxon>Chitinophagales</taxon>
        <taxon>Chitinophagaceae</taxon>
        <taxon>Ginsengibacter</taxon>
    </lineage>
</organism>
<dbReference type="AlphaFoldDB" id="A0A5J5IMB9"/>
<dbReference type="Gene3D" id="3.40.630.30">
    <property type="match status" value="1"/>
</dbReference>
<dbReference type="SUPFAM" id="SSF55729">
    <property type="entry name" value="Acyl-CoA N-acyltransferases (Nat)"/>
    <property type="match status" value="1"/>
</dbReference>
<accession>A0A5J5IMB9</accession>
<proteinExistence type="predicted"/>
<evidence type="ECO:0000259" key="1">
    <source>
        <dbReference type="PROSITE" id="PS51186"/>
    </source>
</evidence>
<protein>
    <submittedName>
        <fullName evidence="2">GNAT family N-acetyltransferase</fullName>
    </submittedName>
</protein>
<dbReference type="PANTHER" id="PTHR43792">
    <property type="entry name" value="GNAT FAMILY, PUTATIVE (AFU_ORTHOLOGUE AFUA_3G00765)-RELATED-RELATED"/>
    <property type="match status" value="1"/>
</dbReference>
<dbReference type="PROSITE" id="PS51186">
    <property type="entry name" value="GNAT"/>
    <property type="match status" value="1"/>
</dbReference>
<comment type="caution">
    <text evidence="2">The sequence shown here is derived from an EMBL/GenBank/DDBJ whole genome shotgun (WGS) entry which is preliminary data.</text>
</comment>
<dbReference type="EMBL" id="VYQF01000001">
    <property type="protein sequence ID" value="KAA9041227.1"/>
    <property type="molecule type" value="Genomic_DNA"/>
</dbReference>
<keyword evidence="2" id="KW-0808">Transferase</keyword>
<dbReference type="GO" id="GO:0016747">
    <property type="term" value="F:acyltransferase activity, transferring groups other than amino-acyl groups"/>
    <property type="evidence" value="ECO:0007669"/>
    <property type="project" value="InterPro"/>
</dbReference>
<dbReference type="RefSeq" id="WP_150413316.1">
    <property type="nucleotide sequence ID" value="NZ_VYQF01000001.1"/>
</dbReference>